<reference evidence="11" key="1">
    <citation type="submission" date="2016-10" db="EMBL/GenBank/DDBJ databases">
        <authorList>
            <person name="Varghese N."/>
            <person name="Submissions S."/>
        </authorList>
    </citation>
    <scope>NUCLEOTIDE SEQUENCE [LARGE SCALE GENOMIC DNA]</scope>
    <source>
        <strain evidence="11">DSM 10002</strain>
    </source>
</reference>
<evidence type="ECO:0000259" key="9">
    <source>
        <dbReference type="PROSITE" id="PS50929"/>
    </source>
</evidence>
<dbReference type="RefSeq" id="WP_091282184.1">
    <property type="nucleotide sequence ID" value="NZ_LT629804.1"/>
</dbReference>
<dbReference type="Pfam" id="PF00664">
    <property type="entry name" value="ABC_membrane"/>
    <property type="match status" value="1"/>
</dbReference>
<feature type="domain" description="ABC transporter" evidence="8">
    <location>
        <begin position="343"/>
        <end position="561"/>
    </location>
</feature>
<evidence type="ECO:0000256" key="4">
    <source>
        <dbReference type="ARBA" id="ARBA00022840"/>
    </source>
</evidence>
<dbReference type="SUPFAM" id="SSF90123">
    <property type="entry name" value="ABC transporter transmembrane region"/>
    <property type="match status" value="1"/>
</dbReference>
<dbReference type="GO" id="GO:0005524">
    <property type="term" value="F:ATP binding"/>
    <property type="evidence" value="ECO:0007669"/>
    <property type="project" value="UniProtKB-KW"/>
</dbReference>
<dbReference type="InterPro" id="IPR003439">
    <property type="entry name" value="ABC_transporter-like_ATP-bd"/>
</dbReference>
<keyword evidence="5 7" id="KW-1133">Transmembrane helix</keyword>
<sequence>MNRTAPLTQPSNRELLRWLTGITRPVHTPLLFSTFFRFLNLSLDIVLFAWAGWTVMNALAGQPIGFHLGGIVIVAVVKALDYYLEQFLGHFVAFKALELLRGYAFSKLWPQAPMITTQTRSGDLLASLTRDVDRIEVVYAHTFAPVVSALVVPPIFFLSLGMNISWIVVLPPAICYLLAMTLVPWLGARESFSATSTQLAHRADLVSHVTDSVFGAEEVVGYGLEAERLDQMNHLAVIVTADTRRPALFRGLRRGLNISLSALSVIGIAFAGYASGLEPALTVALAAGALRLFEGPKGVEDAIGALDASFASARRIWTIAHSDYGVADGERDFPTSSDEDAMIEWRNVTYRYPQTADDSEVALKDINVKVARGSHTVFVGHSGSGKTTAAQLLLRFDDPTAGDILINGVPVRDIRLDELRSHVVLVTQKNQILDTTIADNVRLGAPNATDEEVWAALEMAELADEVRAMPDGLETRTGQDGTQLSGGQAQRLGLARALIMHPDVVVLDEFSANLNVELDARIREHLAQLPVTIIEVTHRLSHTEQADQVYSFDRGDVTTPVR</sequence>
<feature type="transmembrane region" description="Helical" evidence="7">
    <location>
        <begin position="164"/>
        <end position="186"/>
    </location>
</feature>
<organism evidence="10 11">
    <name type="scientific">Arcanobacterium phocae</name>
    <dbReference type="NCBI Taxonomy" id="131112"/>
    <lineage>
        <taxon>Bacteria</taxon>
        <taxon>Bacillati</taxon>
        <taxon>Actinomycetota</taxon>
        <taxon>Actinomycetes</taxon>
        <taxon>Actinomycetales</taxon>
        <taxon>Actinomycetaceae</taxon>
        <taxon>Arcanobacterium</taxon>
    </lineage>
</organism>
<keyword evidence="6 7" id="KW-0472">Membrane</keyword>
<dbReference type="PROSITE" id="PS00211">
    <property type="entry name" value="ABC_TRANSPORTER_1"/>
    <property type="match status" value="1"/>
</dbReference>
<dbReference type="InterPro" id="IPR011527">
    <property type="entry name" value="ABC1_TM_dom"/>
</dbReference>
<evidence type="ECO:0000259" key="8">
    <source>
        <dbReference type="PROSITE" id="PS50893"/>
    </source>
</evidence>
<evidence type="ECO:0000313" key="11">
    <source>
        <dbReference type="Proteomes" id="UP000214355"/>
    </source>
</evidence>
<dbReference type="SMART" id="SM00382">
    <property type="entry name" value="AAA"/>
    <property type="match status" value="1"/>
</dbReference>
<feature type="transmembrane region" description="Helical" evidence="7">
    <location>
        <begin position="30"/>
        <end position="52"/>
    </location>
</feature>
<dbReference type="InterPro" id="IPR017871">
    <property type="entry name" value="ABC_transporter-like_CS"/>
</dbReference>
<evidence type="ECO:0000256" key="6">
    <source>
        <dbReference type="ARBA" id="ARBA00023136"/>
    </source>
</evidence>
<evidence type="ECO:0000313" key="10">
    <source>
        <dbReference type="EMBL" id="SDU82252.1"/>
    </source>
</evidence>
<protein>
    <submittedName>
        <fullName evidence="10">ATP-binding cassette, subfamily C</fullName>
    </submittedName>
</protein>
<evidence type="ECO:0000256" key="7">
    <source>
        <dbReference type="SAM" id="Phobius"/>
    </source>
</evidence>
<evidence type="ECO:0000256" key="5">
    <source>
        <dbReference type="ARBA" id="ARBA00022989"/>
    </source>
</evidence>
<dbReference type="SUPFAM" id="SSF52540">
    <property type="entry name" value="P-loop containing nucleoside triphosphate hydrolases"/>
    <property type="match status" value="1"/>
</dbReference>
<keyword evidence="2 7" id="KW-0812">Transmembrane</keyword>
<feature type="transmembrane region" description="Helical" evidence="7">
    <location>
        <begin position="137"/>
        <end position="158"/>
    </location>
</feature>
<keyword evidence="3" id="KW-0547">Nucleotide-binding</keyword>
<dbReference type="EMBL" id="LT629804">
    <property type="protein sequence ID" value="SDU82252.1"/>
    <property type="molecule type" value="Genomic_DNA"/>
</dbReference>
<feature type="transmembrane region" description="Helical" evidence="7">
    <location>
        <begin position="64"/>
        <end position="84"/>
    </location>
</feature>
<dbReference type="GO" id="GO:0140359">
    <property type="term" value="F:ABC-type transporter activity"/>
    <property type="evidence" value="ECO:0007669"/>
    <property type="project" value="InterPro"/>
</dbReference>
<accession>A0A1H2LN44</accession>
<feature type="transmembrane region" description="Helical" evidence="7">
    <location>
        <begin position="255"/>
        <end position="274"/>
    </location>
</feature>
<dbReference type="GeneID" id="65345412"/>
<dbReference type="PROSITE" id="PS50893">
    <property type="entry name" value="ABC_TRANSPORTER_2"/>
    <property type="match status" value="1"/>
</dbReference>
<dbReference type="Pfam" id="PF00005">
    <property type="entry name" value="ABC_tran"/>
    <property type="match status" value="1"/>
</dbReference>
<dbReference type="PROSITE" id="PS50929">
    <property type="entry name" value="ABC_TM1F"/>
    <property type="match status" value="1"/>
</dbReference>
<dbReference type="GO" id="GO:0005886">
    <property type="term" value="C:plasma membrane"/>
    <property type="evidence" value="ECO:0007669"/>
    <property type="project" value="UniProtKB-SubCell"/>
</dbReference>
<dbReference type="Gene3D" id="3.40.50.300">
    <property type="entry name" value="P-loop containing nucleotide triphosphate hydrolases"/>
    <property type="match status" value="1"/>
</dbReference>
<dbReference type="GO" id="GO:0034040">
    <property type="term" value="F:ATPase-coupled lipid transmembrane transporter activity"/>
    <property type="evidence" value="ECO:0007669"/>
    <property type="project" value="TreeGrafter"/>
</dbReference>
<gene>
    <name evidence="10" type="ORF">SAMN04489737_1689</name>
</gene>
<comment type="subcellular location">
    <subcellularLocation>
        <location evidence="1">Cell membrane</location>
        <topology evidence="1">Multi-pass membrane protein</topology>
    </subcellularLocation>
</comment>
<keyword evidence="4 10" id="KW-0067">ATP-binding</keyword>
<evidence type="ECO:0000256" key="2">
    <source>
        <dbReference type="ARBA" id="ARBA00022692"/>
    </source>
</evidence>
<dbReference type="InterPro" id="IPR027417">
    <property type="entry name" value="P-loop_NTPase"/>
</dbReference>
<feature type="domain" description="ABC transmembrane type-1" evidence="9">
    <location>
        <begin position="31"/>
        <end position="293"/>
    </location>
</feature>
<dbReference type="GO" id="GO:0016887">
    <property type="term" value="F:ATP hydrolysis activity"/>
    <property type="evidence" value="ECO:0007669"/>
    <property type="project" value="InterPro"/>
</dbReference>
<dbReference type="PANTHER" id="PTHR24221:SF653">
    <property type="entry name" value="TRANSPORT ATP-BINDING PROTEIN CYDC"/>
    <property type="match status" value="1"/>
</dbReference>
<dbReference type="PANTHER" id="PTHR24221">
    <property type="entry name" value="ATP-BINDING CASSETTE SUB-FAMILY B"/>
    <property type="match status" value="1"/>
</dbReference>
<dbReference type="STRING" id="131112.SAMN04489737_1689"/>
<dbReference type="InterPro" id="IPR036640">
    <property type="entry name" value="ABC1_TM_sf"/>
</dbReference>
<dbReference type="OrthoDB" id="9762778at2"/>
<dbReference type="InterPro" id="IPR039421">
    <property type="entry name" value="Type_1_exporter"/>
</dbReference>
<name>A0A1H2LN44_9ACTO</name>
<dbReference type="Gene3D" id="1.20.1560.10">
    <property type="entry name" value="ABC transporter type 1, transmembrane domain"/>
    <property type="match status" value="1"/>
</dbReference>
<dbReference type="InterPro" id="IPR003593">
    <property type="entry name" value="AAA+_ATPase"/>
</dbReference>
<evidence type="ECO:0000256" key="3">
    <source>
        <dbReference type="ARBA" id="ARBA00022741"/>
    </source>
</evidence>
<dbReference type="AlphaFoldDB" id="A0A1H2LN44"/>
<keyword evidence="11" id="KW-1185">Reference proteome</keyword>
<proteinExistence type="predicted"/>
<dbReference type="Proteomes" id="UP000214355">
    <property type="component" value="Chromosome I"/>
</dbReference>
<evidence type="ECO:0000256" key="1">
    <source>
        <dbReference type="ARBA" id="ARBA00004651"/>
    </source>
</evidence>